<dbReference type="Proteomes" id="UP001433508">
    <property type="component" value="Unassembled WGS sequence"/>
</dbReference>
<name>A0ACC3SRF5_LIPKO</name>
<proteinExistence type="predicted"/>
<keyword evidence="2" id="KW-1185">Reference proteome</keyword>
<dbReference type="EMBL" id="MU971544">
    <property type="protein sequence ID" value="KAK9233946.1"/>
    <property type="molecule type" value="Genomic_DNA"/>
</dbReference>
<accession>A0ACC3SRF5</accession>
<protein>
    <submittedName>
        <fullName evidence="1">Uncharacterized protein</fullName>
    </submittedName>
</protein>
<gene>
    <name evidence="1" type="ORF">V1525DRAFT_391935</name>
</gene>
<reference evidence="2" key="1">
    <citation type="journal article" date="2024" name="Front. Bioeng. Biotechnol.">
        <title>Genome-scale model development and genomic sequencing of the oleaginous clade Lipomyces.</title>
        <authorList>
            <person name="Czajka J.J."/>
            <person name="Han Y."/>
            <person name="Kim J."/>
            <person name="Mondo S.J."/>
            <person name="Hofstad B.A."/>
            <person name="Robles A."/>
            <person name="Haridas S."/>
            <person name="Riley R."/>
            <person name="LaButti K."/>
            <person name="Pangilinan J."/>
            <person name="Andreopoulos W."/>
            <person name="Lipzen A."/>
            <person name="Yan J."/>
            <person name="Wang M."/>
            <person name="Ng V."/>
            <person name="Grigoriev I.V."/>
            <person name="Spatafora J.W."/>
            <person name="Magnuson J.K."/>
            <person name="Baker S.E."/>
            <person name="Pomraning K.R."/>
        </authorList>
    </citation>
    <scope>NUCLEOTIDE SEQUENCE [LARGE SCALE GENOMIC DNA]</scope>
    <source>
        <strain evidence="2">CBS 7786</strain>
    </source>
</reference>
<sequence>MVSRSSKQDLRCQEIFAETVGKRLPMLLSNSKPSNSPSKKVRFKRKSVSLSASKDLISCEPVCLLALYPVGIWLVIIFVLGYSIYFFKLAGLDTSQAFDLGVGVTACGVFGNFVSWFIVTSTFGRRKTFNYGMTVLTVLLLMIGIMDVIPPELLNGARTTALATATQAIFGIVMNFAIPYMVNPNEANSKGKVGFVFGGLALIGTVGSFLYVPELKGHTFGEIDTMFFRHAAWKMGSYQID</sequence>
<organism evidence="1 2">
    <name type="scientific">Lipomyces kononenkoae</name>
    <name type="common">Yeast</name>
    <dbReference type="NCBI Taxonomy" id="34357"/>
    <lineage>
        <taxon>Eukaryota</taxon>
        <taxon>Fungi</taxon>
        <taxon>Dikarya</taxon>
        <taxon>Ascomycota</taxon>
        <taxon>Saccharomycotina</taxon>
        <taxon>Lipomycetes</taxon>
        <taxon>Lipomycetales</taxon>
        <taxon>Lipomycetaceae</taxon>
        <taxon>Lipomyces</taxon>
    </lineage>
</organism>
<evidence type="ECO:0000313" key="2">
    <source>
        <dbReference type="Proteomes" id="UP001433508"/>
    </source>
</evidence>
<comment type="caution">
    <text evidence="1">The sequence shown here is derived from an EMBL/GenBank/DDBJ whole genome shotgun (WGS) entry which is preliminary data.</text>
</comment>
<evidence type="ECO:0000313" key="1">
    <source>
        <dbReference type="EMBL" id="KAK9233946.1"/>
    </source>
</evidence>